<evidence type="ECO:0000313" key="4">
    <source>
        <dbReference type="Proteomes" id="UP000799429"/>
    </source>
</evidence>
<evidence type="ECO:0000256" key="1">
    <source>
        <dbReference type="SAM" id="Coils"/>
    </source>
</evidence>
<feature type="compositionally biased region" description="Gly residues" evidence="2">
    <location>
        <begin position="435"/>
        <end position="444"/>
    </location>
</feature>
<feature type="region of interest" description="Disordered" evidence="2">
    <location>
        <begin position="216"/>
        <end position="236"/>
    </location>
</feature>
<feature type="coiled-coil region" evidence="1">
    <location>
        <begin position="60"/>
        <end position="171"/>
    </location>
</feature>
<feature type="compositionally biased region" description="Polar residues" evidence="2">
    <location>
        <begin position="216"/>
        <end position="227"/>
    </location>
</feature>
<accession>A0A9P4SJ76</accession>
<feature type="compositionally biased region" description="Pro residues" evidence="2">
    <location>
        <begin position="20"/>
        <end position="34"/>
    </location>
</feature>
<evidence type="ECO:0000256" key="2">
    <source>
        <dbReference type="SAM" id="MobiDB-lite"/>
    </source>
</evidence>
<dbReference type="OrthoDB" id="5404651at2759"/>
<feature type="compositionally biased region" description="Polar residues" evidence="2">
    <location>
        <begin position="333"/>
        <end position="342"/>
    </location>
</feature>
<feature type="region of interest" description="Disordered" evidence="2">
    <location>
        <begin position="257"/>
        <end position="444"/>
    </location>
</feature>
<gene>
    <name evidence="3" type="ORF">M501DRAFT_946557</name>
</gene>
<proteinExistence type="predicted"/>
<feature type="compositionally biased region" description="Polar residues" evidence="2">
    <location>
        <begin position="370"/>
        <end position="391"/>
    </location>
</feature>
<protein>
    <submittedName>
        <fullName evidence="3">Uncharacterized protein</fullName>
    </submittedName>
</protein>
<reference evidence="3" key="1">
    <citation type="journal article" date="2020" name="Stud. Mycol.">
        <title>101 Dothideomycetes genomes: a test case for predicting lifestyles and emergence of pathogens.</title>
        <authorList>
            <person name="Haridas S."/>
            <person name="Albert R."/>
            <person name="Binder M."/>
            <person name="Bloem J."/>
            <person name="Labutti K."/>
            <person name="Salamov A."/>
            <person name="Andreopoulos B."/>
            <person name="Baker S."/>
            <person name="Barry K."/>
            <person name="Bills G."/>
            <person name="Bluhm B."/>
            <person name="Cannon C."/>
            <person name="Castanera R."/>
            <person name="Culley D."/>
            <person name="Daum C."/>
            <person name="Ezra D."/>
            <person name="Gonzalez J."/>
            <person name="Henrissat B."/>
            <person name="Kuo A."/>
            <person name="Liang C."/>
            <person name="Lipzen A."/>
            <person name="Lutzoni F."/>
            <person name="Magnuson J."/>
            <person name="Mondo S."/>
            <person name="Nolan M."/>
            <person name="Ohm R."/>
            <person name="Pangilinan J."/>
            <person name="Park H.-J."/>
            <person name="Ramirez L."/>
            <person name="Alfaro M."/>
            <person name="Sun H."/>
            <person name="Tritt A."/>
            <person name="Yoshinaga Y."/>
            <person name="Zwiers L.-H."/>
            <person name="Turgeon B."/>
            <person name="Goodwin S."/>
            <person name="Spatafora J."/>
            <person name="Crous P."/>
            <person name="Grigoriev I."/>
        </authorList>
    </citation>
    <scope>NUCLEOTIDE SEQUENCE</scope>
    <source>
        <strain evidence="3">CBS 101060</strain>
    </source>
</reference>
<feature type="non-terminal residue" evidence="3">
    <location>
        <position position="444"/>
    </location>
</feature>
<sequence length="444" mass="48959">MTPPPSSQMPALVRSTVRTPTPPTPHLSSPPPTLSNPNPIGAVRSSGTNYTSEQVANASAEELRAMVNELTQSLRETRMSAAHYKMQYNMLSIDSAETFNRMSVELAMAQREVDVFEEKRRIAANRPSSAFGETTSSSVNANLVNDLSKQCQTLQSENDQLKRDLNRANEWYKFREGEVVVLLERCDRLRSRIRVNREHLNGMFDSMQENDGRLISSRSTPMISTPRQRNDVRAHTRREQPFEALLLADKVLRQETVTAPTTPIRAEAPKHRFGHTRATHSLSSMPTTPNRSRPVVPSNAFRTPPSYVSNNTVPQSAPAVNYQKLHGRRESSDSTITASSVEGGQGYSDADEIPESQASQAATSMLRRTPASSKHSSFSKVAKAPQSSGRVLQSKIFGQVKKPNVDRSSDAQKRRADESNSSVLESPSKRSRFTGGVGLGIGGL</sequence>
<feature type="compositionally biased region" description="Basic and acidic residues" evidence="2">
    <location>
        <begin position="403"/>
        <end position="418"/>
    </location>
</feature>
<dbReference type="EMBL" id="MU006089">
    <property type="protein sequence ID" value="KAF2843274.1"/>
    <property type="molecule type" value="Genomic_DNA"/>
</dbReference>
<feature type="region of interest" description="Disordered" evidence="2">
    <location>
        <begin position="1"/>
        <end position="50"/>
    </location>
</feature>
<dbReference type="Proteomes" id="UP000799429">
    <property type="component" value="Unassembled WGS sequence"/>
</dbReference>
<keyword evidence="1" id="KW-0175">Coiled coil</keyword>
<comment type="caution">
    <text evidence="3">The sequence shown here is derived from an EMBL/GenBank/DDBJ whole genome shotgun (WGS) entry which is preliminary data.</text>
</comment>
<evidence type="ECO:0000313" key="3">
    <source>
        <dbReference type="EMBL" id="KAF2843274.1"/>
    </source>
</evidence>
<feature type="compositionally biased region" description="Polar residues" evidence="2">
    <location>
        <begin position="279"/>
        <end position="291"/>
    </location>
</feature>
<feature type="compositionally biased region" description="Polar residues" evidence="2">
    <location>
        <begin position="306"/>
        <end position="315"/>
    </location>
</feature>
<organism evidence="3 4">
    <name type="scientific">Patellaria atrata CBS 101060</name>
    <dbReference type="NCBI Taxonomy" id="1346257"/>
    <lineage>
        <taxon>Eukaryota</taxon>
        <taxon>Fungi</taxon>
        <taxon>Dikarya</taxon>
        <taxon>Ascomycota</taxon>
        <taxon>Pezizomycotina</taxon>
        <taxon>Dothideomycetes</taxon>
        <taxon>Dothideomycetes incertae sedis</taxon>
        <taxon>Patellariales</taxon>
        <taxon>Patellariaceae</taxon>
        <taxon>Patellaria</taxon>
    </lineage>
</organism>
<keyword evidence="4" id="KW-1185">Reference proteome</keyword>
<dbReference type="AlphaFoldDB" id="A0A9P4SJ76"/>
<name>A0A9P4SJ76_9PEZI</name>